<gene>
    <name evidence="1" type="ORF">PHLCEN_2v2653</name>
</gene>
<organism evidence="1 2">
    <name type="scientific">Hermanssonia centrifuga</name>
    <dbReference type="NCBI Taxonomy" id="98765"/>
    <lineage>
        <taxon>Eukaryota</taxon>
        <taxon>Fungi</taxon>
        <taxon>Dikarya</taxon>
        <taxon>Basidiomycota</taxon>
        <taxon>Agaricomycotina</taxon>
        <taxon>Agaricomycetes</taxon>
        <taxon>Polyporales</taxon>
        <taxon>Meruliaceae</taxon>
        <taxon>Hermanssonia</taxon>
    </lineage>
</organism>
<reference evidence="1 2" key="1">
    <citation type="submission" date="2018-02" db="EMBL/GenBank/DDBJ databases">
        <title>Genome sequence of the basidiomycete white-rot fungus Phlebia centrifuga.</title>
        <authorList>
            <person name="Granchi Z."/>
            <person name="Peng M."/>
            <person name="de Vries R.P."/>
            <person name="Hilden K."/>
            <person name="Makela M.R."/>
            <person name="Grigoriev I."/>
            <person name="Riley R."/>
        </authorList>
    </citation>
    <scope>NUCLEOTIDE SEQUENCE [LARGE SCALE GENOMIC DNA]</scope>
    <source>
        <strain evidence="1 2">FBCC195</strain>
    </source>
</reference>
<sequence length="68" mass="7674">MDCSVRDQAQKVQDARMGKRLEEYAGWSMCLQKGKLVVRNSGDRADYVSKQANSTCVIQERSSPTQPH</sequence>
<dbReference type="EMBL" id="MLYV02000249">
    <property type="protein sequence ID" value="PSS29860.1"/>
    <property type="molecule type" value="Genomic_DNA"/>
</dbReference>
<protein>
    <submittedName>
        <fullName evidence="1">Uncharacterized protein</fullName>
    </submittedName>
</protein>
<evidence type="ECO:0000313" key="2">
    <source>
        <dbReference type="Proteomes" id="UP000186601"/>
    </source>
</evidence>
<dbReference type="AlphaFoldDB" id="A0A2R6RIL1"/>
<accession>A0A2R6RIL1</accession>
<name>A0A2R6RIL1_9APHY</name>
<comment type="caution">
    <text evidence="1">The sequence shown here is derived from an EMBL/GenBank/DDBJ whole genome shotgun (WGS) entry which is preliminary data.</text>
</comment>
<proteinExistence type="predicted"/>
<evidence type="ECO:0000313" key="1">
    <source>
        <dbReference type="EMBL" id="PSS29860.1"/>
    </source>
</evidence>
<dbReference type="Proteomes" id="UP000186601">
    <property type="component" value="Unassembled WGS sequence"/>
</dbReference>
<keyword evidence="2" id="KW-1185">Reference proteome</keyword>